<reference evidence="2 3" key="1">
    <citation type="submission" date="2018-03" db="EMBL/GenBank/DDBJ databases">
        <authorList>
            <person name="Keele B.F."/>
        </authorList>
    </citation>
    <scope>NUCLEOTIDE SEQUENCE [LARGE SCALE GENOMIC DNA]</scope>
    <source>
        <strain evidence="2 3">CeCT 8812</strain>
    </source>
</reference>
<dbReference type="OrthoDB" id="7866554at2"/>
<evidence type="ECO:0008006" key="4">
    <source>
        <dbReference type="Google" id="ProtNLM"/>
    </source>
</evidence>
<evidence type="ECO:0000256" key="1">
    <source>
        <dbReference type="SAM" id="SignalP"/>
    </source>
</evidence>
<feature type="signal peptide" evidence="1">
    <location>
        <begin position="1"/>
        <end position="19"/>
    </location>
</feature>
<keyword evidence="3" id="KW-1185">Reference proteome</keyword>
<dbReference type="RefSeq" id="WP_108782618.1">
    <property type="nucleotide sequence ID" value="NZ_OMKW01000003.1"/>
</dbReference>
<proteinExistence type="predicted"/>
<keyword evidence="1" id="KW-0732">Signal</keyword>
<name>A0A2R8ACS8_9RHOB</name>
<accession>A0A2R8ACS8</accession>
<evidence type="ECO:0000313" key="3">
    <source>
        <dbReference type="Proteomes" id="UP000244932"/>
    </source>
</evidence>
<dbReference type="Proteomes" id="UP000244932">
    <property type="component" value="Unassembled WGS sequence"/>
</dbReference>
<dbReference type="PROSITE" id="PS51257">
    <property type="entry name" value="PROKAR_LIPOPROTEIN"/>
    <property type="match status" value="1"/>
</dbReference>
<evidence type="ECO:0000313" key="2">
    <source>
        <dbReference type="EMBL" id="SPF29880.1"/>
    </source>
</evidence>
<protein>
    <recommendedName>
        <fullName evidence="4">Lipoprotein</fullName>
    </recommendedName>
</protein>
<feature type="chain" id="PRO_5015329689" description="Lipoprotein" evidence="1">
    <location>
        <begin position="20"/>
        <end position="161"/>
    </location>
</feature>
<gene>
    <name evidence="2" type="ORF">POI8812_02204</name>
</gene>
<sequence>MRLKIAAAVALLGVVAGCAPQVSLLPAGSLVRNGCYTVDIYDDAYGRNEVQAPKEGLPANWNAYLGVWGDSAWNGGQCHELWVTEVFQDGSAVIIDTTAPFGDLRAVSHRGPARINSAGDLVVAHRSGRSVVYSFEGSRLRGLRYNEDGSVDQVLLSRQPQ</sequence>
<organism evidence="2 3">
    <name type="scientific">Pontivivens insulae</name>
    <dbReference type="NCBI Taxonomy" id="1639689"/>
    <lineage>
        <taxon>Bacteria</taxon>
        <taxon>Pseudomonadati</taxon>
        <taxon>Pseudomonadota</taxon>
        <taxon>Alphaproteobacteria</taxon>
        <taxon>Rhodobacterales</taxon>
        <taxon>Paracoccaceae</taxon>
        <taxon>Pontivivens</taxon>
    </lineage>
</organism>
<dbReference type="EMBL" id="OMKW01000003">
    <property type="protein sequence ID" value="SPF29880.1"/>
    <property type="molecule type" value="Genomic_DNA"/>
</dbReference>
<dbReference type="AlphaFoldDB" id="A0A2R8ACS8"/>